<organism evidence="1 2">
    <name type="scientific">Hymenobacter busanensis</name>
    <dbReference type="NCBI Taxonomy" id="2607656"/>
    <lineage>
        <taxon>Bacteria</taxon>
        <taxon>Pseudomonadati</taxon>
        <taxon>Bacteroidota</taxon>
        <taxon>Cytophagia</taxon>
        <taxon>Cytophagales</taxon>
        <taxon>Hymenobacteraceae</taxon>
        <taxon>Hymenobacter</taxon>
    </lineage>
</organism>
<keyword evidence="2" id="KW-1185">Reference proteome</keyword>
<evidence type="ECO:0000313" key="2">
    <source>
        <dbReference type="Proteomes" id="UP000326380"/>
    </source>
</evidence>
<dbReference type="NCBIfam" id="TIGR04183">
    <property type="entry name" value="Por_Secre_tail"/>
    <property type="match status" value="1"/>
</dbReference>
<dbReference type="Pfam" id="PF18962">
    <property type="entry name" value="Por_Secre_tail"/>
    <property type="match status" value="1"/>
</dbReference>
<dbReference type="EMBL" id="VTWU01000004">
    <property type="protein sequence ID" value="KAA9332365.1"/>
    <property type="molecule type" value="Genomic_DNA"/>
</dbReference>
<reference evidence="1 2" key="1">
    <citation type="submission" date="2019-09" db="EMBL/GenBank/DDBJ databases">
        <title>Genome sequence of Hymenobacter sp. M3.</title>
        <authorList>
            <person name="Srinivasan S."/>
        </authorList>
    </citation>
    <scope>NUCLEOTIDE SEQUENCE [LARGE SCALE GENOMIC DNA]</scope>
    <source>
        <strain evidence="1 2">M3</strain>
    </source>
</reference>
<evidence type="ECO:0000313" key="1">
    <source>
        <dbReference type="EMBL" id="KAA9332365.1"/>
    </source>
</evidence>
<dbReference type="AlphaFoldDB" id="A0A7L4ZVR4"/>
<protein>
    <submittedName>
        <fullName evidence="1">T9SS type A sorting domain-containing protein</fullName>
    </submittedName>
</protein>
<gene>
    <name evidence="1" type="ORF">F0P96_12890</name>
</gene>
<dbReference type="Proteomes" id="UP000326380">
    <property type="component" value="Unassembled WGS sequence"/>
</dbReference>
<proteinExistence type="predicted"/>
<dbReference type="InterPro" id="IPR026444">
    <property type="entry name" value="Secre_tail"/>
</dbReference>
<dbReference type="RefSeq" id="WP_151079306.1">
    <property type="nucleotide sequence ID" value="NZ_CP047647.1"/>
</dbReference>
<comment type="caution">
    <text evidence="1">The sequence shown here is derived from an EMBL/GenBank/DDBJ whole genome shotgun (WGS) entry which is preliminary data.</text>
</comment>
<accession>A0A7L4ZVR4</accession>
<name>A0A7L4ZVR4_9BACT</name>
<sequence length="277" mass="29117">MSLVSAPYAWLIGAFALGVPGVAQAQLVSFSFAGALGSETSLPPNAQPAAATASAMTRGAGLTPSLAGNSISAADWTTAASPDPADYFAFSIQPAPGSVLRLDSLRFDERRSGTGILAWAVRSSLDNFTANLATATVPDDTNTRTDQRVTLPTGFRAVGVPVEFRFYGYSAESASGTWRLQNVRLYGQSGVAMAVQPNATVLLACYPVPSSSVLYLRPAQAAEVELFDLAGGMRLQQHMQAHVTAEVSVAQLTAGVYWLRTTAADGRTATQRIVVQR</sequence>